<feature type="compositionally biased region" description="Low complexity" evidence="1">
    <location>
        <begin position="599"/>
        <end position="635"/>
    </location>
</feature>
<feature type="compositionally biased region" description="Polar residues" evidence="1">
    <location>
        <begin position="643"/>
        <end position="652"/>
    </location>
</feature>
<feature type="compositionally biased region" description="Polar residues" evidence="1">
    <location>
        <begin position="581"/>
        <end position="590"/>
    </location>
</feature>
<dbReference type="EMBL" id="OU895878">
    <property type="protein sequence ID" value="CAG9803559.1"/>
    <property type="molecule type" value="Genomic_DNA"/>
</dbReference>
<reference evidence="2" key="2">
    <citation type="submission" date="2022-10" db="EMBL/GenBank/DDBJ databases">
        <authorList>
            <consortium name="ENA_rothamsted_submissions"/>
            <consortium name="culmorum"/>
            <person name="King R."/>
        </authorList>
    </citation>
    <scope>NUCLEOTIDE SEQUENCE</scope>
</reference>
<reference evidence="2" key="1">
    <citation type="submission" date="2022-01" db="EMBL/GenBank/DDBJ databases">
        <authorList>
            <person name="King R."/>
        </authorList>
    </citation>
    <scope>NUCLEOTIDE SEQUENCE</scope>
</reference>
<feature type="region of interest" description="Disordered" evidence="1">
    <location>
        <begin position="581"/>
        <end position="652"/>
    </location>
</feature>
<protein>
    <submittedName>
        <fullName evidence="2">Uncharacterized protein</fullName>
    </submittedName>
</protein>
<evidence type="ECO:0000256" key="1">
    <source>
        <dbReference type="SAM" id="MobiDB-lite"/>
    </source>
</evidence>
<dbReference type="Proteomes" id="UP001153620">
    <property type="component" value="Chromosome 2"/>
</dbReference>
<accession>A0A9N9RU72</accession>
<feature type="compositionally biased region" description="Polar residues" evidence="1">
    <location>
        <begin position="1"/>
        <end position="29"/>
    </location>
</feature>
<gene>
    <name evidence="2" type="ORF">CHIRRI_LOCUS6457</name>
</gene>
<proteinExistence type="predicted"/>
<feature type="region of interest" description="Disordered" evidence="1">
    <location>
        <begin position="272"/>
        <end position="298"/>
    </location>
</feature>
<feature type="region of interest" description="Disordered" evidence="1">
    <location>
        <begin position="1"/>
        <end position="67"/>
    </location>
</feature>
<organism evidence="2 3">
    <name type="scientific">Chironomus riparius</name>
    <dbReference type="NCBI Taxonomy" id="315576"/>
    <lineage>
        <taxon>Eukaryota</taxon>
        <taxon>Metazoa</taxon>
        <taxon>Ecdysozoa</taxon>
        <taxon>Arthropoda</taxon>
        <taxon>Hexapoda</taxon>
        <taxon>Insecta</taxon>
        <taxon>Pterygota</taxon>
        <taxon>Neoptera</taxon>
        <taxon>Endopterygota</taxon>
        <taxon>Diptera</taxon>
        <taxon>Nematocera</taxon>
        <taxon>Chironomoidea</taxon>
        <taxon>Chironomidae</taxon>
        <taxon>Chironominae</taxon>
        <taxon>Chironomus</taxon>
    </lineage>
</organism>
<keyword evidence="3" id="KW-1185">Reference proteome</keyword>
<feature type="compositionally biased region" description="Low complexity" evidence="1">
    <location>
        <begin position="495"/>
        <end position="523"/>
    </location>
</feature>
<dbReference type="OrthoDB" id="7765233at2759"/>
<feature type="region of interest" description="Disordered" evidence="1">
    <location>
        <begin position="684"/>
        <end position="717"/>
    </location>
</feature>
<name>A0A9N9RU72_9DIPT</name>
<feature type="compositionally biased region" description="Basic and acidic residues" evidence="1">
    <location>
        <begin position="48"/>
        <end position="57"/>
    </location>
</feature>
<feature type="region of interest" description="Disordered" evidence="1">
    <location>
        <begin position="494"/>
        <end position="526"/>
    </location>
</feature>
<feature type="compositionally biased region" description="Polar residues" evidence="1">
    <location>
        <begin position="37"/>
        <end position="47"/>
    </location>
</feature>
<evidence type="ECO:0000313" key="2">
    <source>
        <dbReference type="EMBL" id="CAG9803559.1"/>
    </source>
</evidence>
<evidence type="ECO:0000313" key="3">
    <source>
        <dbReference type="Proteomes" id="UP001153620"/>
    </source>
</evidence>
<sequence length="758" mass="84488">MIAASGKNSKSVAQKITQTDWDLSSSITGTVKRRPTSLESCKSNSPNDIKDNIDFPSEHNGNAKDIVSRSCKINKLDDDSYENDDLCKEIEKGNKTKRKEEKIDNSSIKRRILKLPESARKSFSSKLKLPHSLTLSSRNKLSLSQLEQKNNLFIRDGQQQQHQQKQEKGPESGKINKAVEGEMAKNTNLISSGRSSNKNNSIAVVMDHQNAEGNNSSKMSKKSLIPSFLSTKTHSNTNHIKIPSTSKAHSNIIAEKLTKTGNKFKELCAQKENQNHTKKPPPYRPPPPIPTSNESNSKKIRLSEIVDRNYEEIDENCGNNDNISTTINTQAIIHAECGEESNDTEINSTLAKAEYPSNMFKNIPVRPRKGQISHMENYCLFDPSVDFCNEKDLMKMTKVPIEIKSKTDSPRHKPALNVDVNEEKIEDVIFEDQTLYDITEHDERSSEDKSLAHHNYYEIDPELLEKEEEINVKSLAEELEESKRLEQNRKSKIYSNSLSSSSESTTSTSNSVGNSSSTHTSSSDYPSLFNSVIETTHSSTVESTDENDSNGYGKVKCTATADSNESIITVQNAVVTCGDSNATLQGSTGATKKKSPQLNRITRPTSRNSSNNNNNISAKQQQPSTKTTKSISTKKSQFDPLKQSHSLPHLQNVSVQNKCRQQGNNGNKNEFNFVIDNTTTSIQMRRSHNSRQIRPLSTHSDDRDSGFLSPATPPDCQNVHNNVIVPHGGQIEEGRTKTESTLLNQCDNIQQMIEVSGF</sequence>
<dbReference type="AlphaFoldDB" id="A0A9N9RU72"/>